<protein>
    <recommendedName>
        <fullName evidence="2">Farnesoic acid O-methyl transferase domain-containing protein</fullName>
    </recommendedName>
</protein>
<feature type="domain" description="Farnesoic acid O-methyl transferase" evidence="2">
    <location>
        <begin position="48"/>
        <end position="185"/>
    </location>
</feature>
<sequence length="199" mass="22977">MLLPRRTYFALFVLSLFTFCNCDYSKNPVPFSKLATCQEFDIDSNRCLHFFPIESIKNYKTKEYKLYLKFYVMAWTDANIVLFDGFPKWKVRYTVVVGGGGGNKYSWLRDTNDTIVGPESHLTDILSPLWPTPIIVRQKINGELDISVPGVADPLLITDASDLKETKSFCLYAWTNKSRWFYNCTEEEDILLDSDDNST</sequence>
<reference evidence="3 4" key="1">
    <citation type="submission" date="2020-11" db="EMBL/GenBank/DDBJ databases">
        <authorList>
            <person name="Wallbank WR R."/>
            <person name="Pardo Diaz C."/>
            <person name="Kozak K."/>
            <person name="Martin S."/>
            <person name="Jiggins C."/>
            <person name="Moest M."/>
            <person name="Warren A I."/>
            <person name="Generalovic N T."/>
            <person name="Byers J.R.P. K."/>
            <person name="Montejo-Kovacevich G."/>
            <person name="Yen C E."/>
        </authorList>
    </citation>
    <scope>NUCLEOTIDE SEQUENCE [LARGE SCALE GENOMIC DNA]</scope>
</reference>
<dbReference type="OrthoDB" id="8182187at2759"/>
<dbReference type="Pfam" id="PF12248">
    <property type="entry name" value="Methyltransf_FA"/>
    <property type="match status" value="1"/>
</dbReference>
<keyword evidence="4" id="KW-1185">Reference proteome</keyword>
<gene>
    <name evidence="3" type="ORF">HERILL_LOCUS5021</name>
</gene>
<evidence type="ECO:0000313" key="4">
    <source>
        <dbReference type="Proteomes" id="UP000594454"/>
    </source>
</evidence>
<keyword evidence="1" id="KW-0732">Signal</keyword>
<organism evidence="3 4">
    <name type="scientific">Hermetia illucens</name>
    <name type="common">Black soldier fly</name>
    <dbReference type="NCBI Taxonomy" id="343691"/>
    <lineage>
        <taxon>Eukaryota</taxon>
        <taxon>Metazoa</taxon>
        <taxon>Ecdysozoa</taxon>
        <taxon>Arthropoda</taxon>
        <taxon>Hexapoda</taxon>
        <taxon>Insecta</taxon>
        <taxon>Pterygota</taxon>
        <taxon>Neoptera</taxon>
        <taxon>Endopterygota</taxon>
        <taxon>Diptera</taxon>
        <taxon>Brachycera</taxon>
        <taxon>Stratiomyomorpha</taxon>
        <taxon>Stratiomyidae</taxon>
        <taxon>Hermetiinae</taxon>
        <taxon>Hermetia</taxon>
    </lineage>
</organism>
<feature type="chain" id="PRO_5030884507" description="Farnesoic acid O-methyl transferase domain-containing protein" evidence="1">
    <location>
        <begin position="23"/>
        <end position="199"/>
    </location>
</feature>
<evidence type="ECO:0000259" key="2">
    <source>
        <dbReference type="Pfam" id="PF12248"/>
    </source>
</evidence>
<proteinExistence type="predicted"/>
<evidence type="ECO:0000313" key="3">
    <source>
        <dbReference type="EMBL" id="CAD7081944.1"/>
    </source>
</evidence>
<dbReference type="AlphaFoldDB" id="A0A7R8YTQ3"/>
<dbReference type="Proteomes" id="UP000594454">
    <property type="component" value="Chromosome 2"/>
</dbReference>
<dbReference type="EMBL" id="LR899010">
    <property type="protein sequence ID" value="CAD7081944.1"/>
    <property type="molecule type" value="Genomic_DNA"/>
</dbReference>
<dbReference type="InterPro" id="IPR022041">
    <property type="entry name" value="Methyltransf_FA"/>
</dbReference>
<name>A0A7R8YTQ3_HERIL</name>
<accession>A0A7R8YTQ3</accession>
<dbReference type="InParanoid" id="A0A7R8YTQ3"/>
<evidence type="ECO:0000256" key="1">
    <source>
        <dbReference type="SAM" id="SignalP"/>
    </source>
</evidence>
<feature type="signal peptide" evidence="1">
    <location>
        <begin position="1"/>
        <end position="22"/>
    </location>
</feature>